<dbReference type="EMBL" id="AP014546">
    <property type="protein sequence ID" value="BBB29061.1"/>
    <property type="molecule type" value="Genomic_DNA"/>
</dbReference>
<dbReference type="SUPFAM" id="SSF52172">
    <property type="entry name" value="CheY-like"/>
    <property type="match status" value="2"/>
</dbReference>
<dbReference type="Gene3D" id="3.40.50.2300">
    <property type="match status" value="2"/>
</dbReference>
<dbReference type="SMART" id="SM00448">
    <property type="entry name" value="REC"/>
    <property type="match status" value="2"/>
</dbReference>
<dbReference type="PROSITE" id="PS50110">
    <property type="entry name" value="RESPONSE_REGULATORY"/>
    <property type="match status" value="2"/>
</dbReference>
<dbReference type="GO" id="GO:0000160">
    <property type="term" value="P:phosphorelay signal transduction system"/>
    <property type="evidence" value="ECO:0007669"/>
    <property type="project" value="InterPro"/>
</dbReference>
<dbReference type="PANTHER" id="PTHR43228:SF1">
    <property type="entry name" value="TWO-COMPONENT RESPONSE REGULATOR ARR22"/>
    <property type="match status" value="1"/>
</dbReference>
<dbReference type="InterPro" id="IPR052048">
    <property type="entry name" value="ST_Response_Regulator"/>
</dbReference>
<dbReference type="PANTHER" id="PTHR43228">
    <property type="entry name" value="TWO-COMPONENT RESPONSE REGULATOR"/>
    <property type="match status" value="1"/>
</dbReference>
<keyword evidence="1" id="KW-0597">Phosphoprotein</keyword>
<evidence type="ECO:0000256" key="1">
    <source>
        <dbReference type="PROSITE-ProRule" id="PRU00169"/>
    </source>
</evidence>
<dbReference type="Pfam" id="PF00072">
    <property type="entry name" value="Response_reg"/>
    <property type="match status" value="2"/>
</dbReference>
<feature type="domain" description="Response regulatory" evidence="2">
    <location>
        <begin position="145"/>
        <end position="262"/>
    </location>
</feature>
<proteinExistence type="predicted"/>
<organism evidence="3 4">
    <name type="scientific">Neptunomonas japonica JAMM 1380</name>
    <dbReference type="NCBI Taxonomy" id="1441457"/>
    <lineage>
        <taxon>Bacteria</taxon>
        <taxon>Pseudomonadati</taxon>
        <taxon>Pseudomonadota</taxon>
        <taxon>Gammaproteobacteria</taxon>
        <taxon>Oceanospirillales</taxon>
        <taxon>Oceanospirillaceae</taxon>
        <taxon>Neptunomonas</taxon>
    </lineage>
</organism>
<dbReference type="Proteomes" id="UP000595332">
    <property type="component" value="Chromosome"/>
</dbReference>
<dbReference type="RefSeq" id="WP_201349699.1">
    <property type="nucleotide sequence ID" value="NZ_AP014546.1"/>
</dbReference>
<feature type="modified residue" description="4-aspartylphosphate" evidence="1">
    <location>
        <position position="195"/>
    </location>
</feature>
<name>A0A7R6PH61_9GAMM</name>
<dbReference type="AlphaFoldDB" id="A0A7R6PH61"/>
<sequence>MNFSELFVLIIEPSRVQRTIIVNHLKSFGIDNIDEFSDGRSALSAIQLQTPDIVLSSMHLPDMTGTEVVKEMRGDPNLCNITFLLISSETHYRYLEPIRQSGAIAILPKPFTRKELGISLQSTLHYLIDLDTPDEDKTEAFENLKILLVDDSLVSRKYLHQILDNLGIHDITEAVDGAQALNILKQQTFDLIISDYNMPNIDGREMVEYIRTHGEQATIPIMMVTSEQNKSQLAAIQSAGVSALCAKPLSYDMMKKMIEQLVFNNEF</sequence>
<reference evidence="3 4" key="1">
    <citation type="journal article" date="2008" name="Int. J. Syst. Evol. Microbiol.">
        <title>Neptunomonas japonica sp. nov., an Osedax japonicus symbiont-like bacterium isolated from sediment adjacent to sperm whale carcasses off Kagoshima, Japan.</title>
        <authorList>
            <person name="Miyazaki M."/>
            <person name="Nogi Y."/>
            <person name="Fujiwara Y."/>
            <person name="Kawato M."/>
            <person name="Kubokawa K."/>
            <person name="Horikoshi K."/>
        </authorList>
    </citation>
    <scope>NUCLEOTIDE SEQUENCE [LARGE SCALE GENOMIC DNA]</scope>
    <source>
        <strain evidence="3 4">JAMM 1380</strain>
    </source>
</reference>
<gene>
    <name evidence="3" type="ORF">NEJAP_1106</name>
</gene>
<keyword evidence="4" id="KW-1185">Reference proteome</keyword>
<dbReference type="KEGG" id="njp:NEJAP_1106"/>
<protein>
    <submittedName>
        <fullName evidence="3">Two-component system, chemotaxis family, response regulator CheY</fullName>
    </submittedName>
</protein>
<accession>A0A7R6PH61</accession>
<comment type="caution">
    <text evidence="1">Lacks conserved residue(s) required for the propagation of feature annotation.</text>
</comment>
<dbReference type="InterPro" id="IPR001789">
    <property type="entry name" value="Sig_transdc_resp-reg_receiver"/>
</dbReference>
<evidence type="ECO:0000313" key="4">
    <source>
        <dbReference type="Proteomes" id="UP000595332"/>
    </source>
</evidence>
<evidence type="ECO:0000259" key="2">
    <source>
        <dbReference type="PROSITE" id="PS50110"/>
    </source>
</evidence>
<dbReference type="InterPro" id="IPR011006">
    <property type="entry name" value="CheY-like_superfamily"/>
</dbReference>
<evidence type="ECO:0000313" key="3">
    <source>
        <dbReference type="EMBL" id="BBB29061.1"/>
    </source>
</evidence>
<feature type="domain" description="Response regulatory" evidence="2">
    <location>
        <begin position="7"/>
        <end position="124"/>
    </location>
</feature>